<dbReference type="PANTHER" id="PTHR30024">
    <property type="entry name" value="ALIPHATIC SULFONATES-BINDING PROTEIN-RELATED"/>
    <property type="match status" value="1"/>
</dbReference>
<proteinExistence type="inferred from homology"/>
<feature type="domain" description="SsuA/THI5-like" evidence="5">
    <location>
        <begin position="58"/>
        <end position="194"/>
    </location>
</feature>
<sequence>MEAVPAPRRRHGVDDHRPGPAAERCSRAERGPAAVAGIPPGHGVGVTIRQLFFVPPVPLLVAEELGLLAAAGLDIESRPTRSSAEQLAGLRSDTVDVAVTAMDNVFVWNHLGADLRIVAQVEQTTVLSVYASPDHRTLADLDGATFAVDALTNGFAIVARTLLARAGVSARYVETGGVKERFDALLGGRADATLLGPPLDALADQAGMVRLASANEAFPALPGQGVVVRARRSPHETAELRAYLEVLRAAVMATESMTVADGIALLERHGFPGRSAADAWRTRPRSIAVDAAGLSLVEALRAQLDLLPLGYAGLDGILDASLAPARAPQIRSVPYRISCLNARHPRATLNEEKEWM</sequence>
<dbReference type="SUPFAM" id="SSF53850">
    <property type="entry name" value="Periplasmic binding protein-like II"/>
    <property type="match status" value="1"/>
</dbReference>
<evidence type="ECO:0000313" key="6">
    <source>
        <dbReference type="EMBL" id="KAE8765379.1"/>
    </source>
</evidence>
<dbReference type="EMBL" id="WHJE01000011">
    <property type="protein sequence ID" value="KAE8765379.1"/>
    <property type="molecule type" value="Genomic_DNA"/>
</dbReference>
<protein>
    <submittedName>
        <fullName evidence="6">PhnD/SsuA/transferrin family substrate-binding protein</fullName>
    </submittedName>
</protein>
<feature type="compositionally biased region" description="Basic and acidic residues" evidence="4">
    <location>
        <begin position="12"/>
        <end position="30"/>
    </location>
</feature>
<dbReference type="Proteomes" id="UP000451860">
    <property type="component" value="Unassembled WGS sequence"/>
</dbReference>
<keyword evidence="7" id="KW-1185">Reference proteome</keyword>
<comment type="caution">
    <text evidence="6">The sequence shown here is derived from an EMBL/GenBank/DDBJ whole genome shotgun (WGS) entry which is preliminary data.</text>
</comment>
<evidence type="ECO:0000256" key="4">
    <source>
        <dbReference type="SAM" id="MobiDB-lite"/>
    </source>
</evidence>
<comment type="subcellular location">
    <subcellularLocation>
        <location evidence="1">Periplasm</location>
    </subcellularLocation>
</comment>
<organism evidence="6 7">
    <name type="scientific">Georgenia thermotolerans</name>
    <dbReference type="NCBI Taxonomy" id="527326"/>
    <lineage>
        <taxon>Bacteria</taxon>
        <taxon>Bacillati</taxon>
        <taxon>Actinomycetota</taxon>
        <taxon>Actinomycetes</taxon>
        <taxon>Micrococcales</taxon>
        <taxon>Bogoriellaceae</taxon>
        <taxon>Georgenia</taxon>
    </lineage>
</organism>
<gene>
    <name evidence="6" type="ORF">GB883_04265</name>
</gene>
<dbReference type="OrthoDB" id="5065011at2"/>
<evidence type="ECO:0000256" key="1">
    <source>
        <dbReference type="ARBA" id="ARBA00004418"/>
    </source>
</evidence>
<dbReference type="AlphaFoldDB" id="A0A7J5USL1"/>
<name>A0A7J5USL1_9MICO</name>
<evidence type="ECO:0000256" key="3">
    <source>
        <dbReference type="ARBA" id="ARBA00022729"/>
    </source>
</evidence>
<evidence type="ECO:0000313" key="7">
    <source>
        <dbReference type="Proteomes" id="UP000451860"/>
    </source>
</evidence>
<reference evidence="6 7" key="1">
    <citation type="submission" date="2019-10" db="EMBL/GenBank/DDBJ databases">
        <title>Georgenia wutianyii sp. nov. and Georgenia yuyongxinii sp. nov. isolated from plateau pika (Ochotona curzoniae) in the Qinghai-Tibet plateau of China.</title>
        <authorList>
            <person name="Tian Z."/>
        </authorList>
    </citation>
    <scope>NUCLEOTIDE SEQUENCE [LARGE SCALE GENOMIC DNA]</scope>
    <source>
        <strain evidence="6 7">DSM 21501</strain>
    </source>
</reference>
<dbReference type="InterPro" id="IPR015168">
    <property type="entry name" value="SsuA/THI5"/>
</dbReference>
<evidence type="ECO:0000256" key="2">
    <source>
        <dbReference type="ARBA" id="ARBA00010742"/>
    </source>
</evidence>
<comment type="similarity">
    <text evidence="2">Belongs to the bacterial solute-binding protein SsuA/TauA family.</text>
</comment>
<keyword evidence="3" id="KW-0732">Signal</keyword>
<dbReference type="Gene3D" id="3.40.190.10">
    <property type="entry name" value="Periplasmic binding protein-like II"/>
    <property type="match status" value="2"/>
</dbReference>
<accession>A0A7J5USL1</accession>
<dbReference type="Pfam" id="PF09084">
    <property type="entry name" value="NMT1"/>
    <property type="match status" value="1"/>
</dbReference>
<dbReference type="GO" id="GO:0042597">
    <property type="term" value="C:periplasmic space"/>
    <property type="evidence" value="ECO:0007669"/>
    <property type="project" value="UniProtKB-SubCell"/>
</dbReference>
<dbReference type="PANTHER" id="PTHR30024:SF47">
    <property type="entry name" value="TAURINE-BINDING PERIPLASMIC PROTEIN"/>
    <property type="match status" value="1"/>
</dbReference>
<evidence type="ECO:0000259" key="5">
    <source>
        <dbReference type="Pfam" id="PF09084"/>
    </source>
</evidence>
<feature type="region of interest" description="Disordered" evidence="4">
    <location>
        <begin position="1"/>
        <end position="36"/>
    </location>
</feature>